<proteinExistence type="inferred from homology"/>
<keyword evidence="4 5" id="KW-0472">Membrane</keyword>
<keyword evidence="2 5" id="KW-0812">Transmembrane</keyword>
<accession>A0A2P7Q083</accession>
<dbReference type="PANTHER" id="PTHR43483:SF3">
    <property type="entry name" value="MEMBRANE TRANSPORTER PROTEIN HI_0806-RELATED"/>
    <property type="match status" value="1"/>
</dbReference>
<keyword evidence="7" id="KW-1185">Reference proteome</keyword>
<evidence type="ECO:0000313" key="7">
    <source>
        <dbReference type="Proteomes" id="UP000241434"/>
    </source>
</evidence>
<evidence type="ECO:0000313" key="6">
    <source>
        <dbReference type="EMBL" id="PSJ31367.1"/>
    </source>
</evidence>
<protein>
    <recommendedName>
        <fullName evidence="5">Probable membrane transporter protein</fullName>
    </recommendedName>
</protein>
<feature type="transmembrane region" description="Helical" evidence="5">
    <location>
        <begin position="207"/>
        <end position="228"/>
    </location>
</feature>
<dbReference type="EMBL" id="JYGE01000004">
    <property type="protein sequence ID" value="PSJ31367.1"/>
    <property type="molecule type" value="Genomic_DNA"/>
</dbReference>
<evidence type="ECO:0000256" key="3">
    <source>
        <dbReference type="ARBA" id="ARBA00022989"/>
    </source>
</evidence>
<name>A0A2P7Q083_9FIRM</name>
<feature type="transmembrane region" description="Helical" evidence="5">
    <location>
        <begin position="106"/>
        <end position="127"/>
    </location>
</feature>
<dbReference type="OrthoDB" id="357960at2"/>
<feature type="transmembrane region" description="Helical" evidence="5">
    <location>
        <begin position="78"/>
        <end position="100"/>
    </location>
</feature>
<reference evidence="6" key="1">
    <citation type="thesis" date="2015" institute="Rutgers" country="The State University of New Jersey, 14 College Farm Rd., New Brunswick, NJ, USA">
        <title>Ammonia toxicity in bacteria and its implications for treatment of and resource recovery from highly nitrogenous organic wastes.</title>
        <authorList>
            <person name="Luther A.K."/>
        </authorList>
    </citation>
    <scope>NUCLEOTIDE SEQUENCE</scope>
    <source>
        <strain evidence="6">RT-10B</strain>
    </source>
</reference>
<feature type="transmembrane region" description="Helical" evidence="5">
    <location>
        <begin position="171"/>
        <end position="195"/>
    </location>
</feature>
<dbReference type="Pfam" id="PF01925">
    <property type="entry name" value="TauE"/>
    <property type="match status" value="1"/>
</dbReference>
<feature type="transmembrane region" description="Helical" evidence="5">
    <location>
        <begin position="139"/>
        <end position="159"/>
    </location>
</feature>
<evidence type="ECO:0000256" key="4">
    <source>
        <dbReference type="ARBA" id="ARBA00023136"/>
    </source>
</evidence>
<evidence type="ECO:0000256" key="5">
    <source>
        <dbReference type="RuleBase" id="RU363041"/>
    </source>
</evidence>
<evidence type="ECO:0000256" key="2">
    <source>
        <dbReference type="ARBA" id="ARBA00022692"/>
    </source>
</evidence>
<keyword evidence="5" id="KW-1003">Cell membrane</keyword>
<feature type="transmembrane region" description="Helical" evidence="5">
    <location>
        <begin position="7"/>
        <end position="25"/>
    </location>
</feature>
<comment type="caution">
    <text evidence="6">The sequence shown here is derived from an EMBL/GenBank/DDBJ whole genome shotgun (WGS) entry which is preliminary data.</text>
</comment>
<dbReference type="RefSeq" id="WP_106776825.1">
    <property type="nucleotide sequence ID" value="NZ_JBGGGQ010000001.1"/>
</dbReference>
<comment type="similarity">
    <text evidence="5">Belongs to the 4-toluene sulfonate uptake permease (TSUP) (TC 2.A.102) family.</text>
</comment>
<dbReference type="AlphaFoldDB" id="A0A2P7Q083"/>
<feature type="transmembrane region" description="Helical" evidence="5">
    <location>
        <begin position="267"/>
        <end position="285"/>
    </location>
</feature>
<feature type="transmembrane region" description="Helical" evidence="5">
    <location>
        <begin position="45"/>
        <end position="66"/>
    </location>
</feature>
<evidence type="ECO:0000256" key="1">
    <source>
        <dbReference type="ARBA" id="ARBA00004141"/>
    </source>
</evidence>
<sequence length="299" mass="31845">MIKVLQILLYVAVVGFAIVFFKDIFKAKKEGRLEEEKAWKPAIIGFSTNFFDTLGIGAFAPTVFLFKAFKSNIKDKQIPATLNVSCTLPVLCEAIIFIQATKVEPITLVSLIAAAVVGSYLGAGVIAKTDERKIQIIMGIALLISAVMLLLSTLNVLPIGGTALGLHGVKLIVAIVLFFVLGALMTAGIGLYAPAMVVVYSMGMDPSAAFPIMMGSCALLMPVASAKFVKEDAYAKKNSVIISLAGMVGVFIAAFFVKGLPIEKLKVLVIIVVAVTSFMMLKAAFKNKSSQNEINAETV</sequence>
<comment type="subcellular location">
    <subcellularLocation>
        <location evidence="5">Cell membrane</location>
        <topology evidence="5">Multi-pass membrane protein</topology>
    </subcellularLocation>
    <subcellularLocation>
        <location evidence="1">Membrane</location>
        <topology evidence="1">Multi-pass membrane protein</topology>
    </subcellularLocation>
</comment>
<keyword evidence="3 5" id="KW-1133">Transmembrane helix</keyword>
<organism evidence="6 7">
    <name type="scientific">Peptostreptococcus russellii</name>
    <dbReference type="NCBI Taxonomy" id="215200"/>
    <lineage>
        <taxon>Bacteria</taxon>
        <taxon>Bacillati</taxon>
        <taxon>Bacillota</taxon>
        <taxon>Clostridia</taxon>
        <taxon>Peptostreptococcales</taxon>
        <taxon>Peptostreptococcaceae</taxon>
        <taxon>Peptostreptococcus</taxon>
    </lineage>
</organism>
<dbReference type="PANTHER" id="PTHR43483">
    <property type="entry name" value="MEMBRANE TRANSPORTER PROTEIN HI_0806-RELATED"/>
    <property type="match status" value="1"/>
</dbReference>
<dbReference type="GO" id="GO:0005886">
    <property type="term" value="C:plasma membrane"/>
    <property type="evidence" value="ECO:0007669"/>
    <property type="project" value="UniProtKB-SubCell"/>
</dbReference>
<dbReference type="InterPro" id="IPR002781">
    <property type="entry name" value="TM_pro_TauE-like"/>
</dbReference>
<feature type="transmembrane region" description="Helical" evidence="5">
    <location>
        <begin position="240"/>
        <end position="260"/>
    </location>
</feature>
<dbReference type="Proteomes" id="UP000241434">
    <property type="component" value="Unassembled WGS sequence"/>
</dbReference>
<gene>
    <name evidence="6" type="ORF">UF10_05420</name>
</gene>